<dbReference type="GO" id="GO:0005759">
    <property type="term" value="C:mitochondrial matrix"/>
    <property type="evidence" value="ECO:0007669"/>
    <property type="project" value="TreeGrafter"/>
</dbReference>
<organism evidence="5 6">
    <name type="scientific">Favolaschia claudopus</name>
    <dbReference type="NCBI Taxonomy" id="2862362"/>
    <lineage>
        <taxon>Eukaryota</taxon>
        <taxon>Fungi</taxon>
        <taxon>Dikarya</taxon>
        <taxon>Basidiomycota</taxon>
        <taxon>Agaricomycotina</taxon>
        <taxon>Agaricomycetes</taxon>
        <taxon>Agaricomycetidae</taxon>
        <taxon>Agaricales</taxon>
        <taxon>Marasmiineae</taxon>
        <taxon>Mycenaceae</taxon>
        <taxon>Favolaschia</taxon>
    </lineage>
</organism>
<dbReference type="GO" id="GO:0051087">
    <property type="term" value="F:protein-folding chaperone binding"/>
    <property type="evidence" value="ECO:0007669"/>
    <property type="project" value="TreeGrafter"/>
</dbReference>
<dbReference type="SUPFAM" id="SSF50129">
    <property type="entry name" value="GroES-like"/>
    <property type="match status" value="1"/>
</dbReference>
<reference evidence="5 6" key="1">
    <citation type="journal article" date="2024" name="J Genomics">
        <title>Draft genome sequencing and assembly of Favolaschia claudopus CIRM-BRFM 2984 isolated from oak limbs.</title>
        <authorList>
            <person name="Navarro D."/>
            <person name="Drula E."/>
            <person name="Chaduli D."/>
            <person name="Cazenave R."/>
            <person name="Ahrendt S."/>
            <person name="Wang J."/>
            <person name="Lipzen A."/>
            <person name="Daum C."/>
            <person name="Barry K."/>
            <person name="Grigoriev I.V."/>
            <person name="Favel A."/>
            <person name="Rosso M.N."/>
            <person name="Martin F."/>
        </authorList>
    </citation>
    <scope>NUCLEOTIDE SEQUENCE [LARGE SCALE GENOMIC DNA]</scope>
    <source>
        <strain evidence="5 6">CIRM-BRFM 2984</strain>
    </source>
</reference>
<keyword evidence="6" id="KW-1185">Reference proteome</keyword>
<comment type="caution">
    <text evidence="5">The sequence shown here is derived from an EMBL/GenBank/DDBJ whole genome shotgun (WGS) entry which is preliminary data.</text>
</comment>
<dbReference type="Proteomes" id="UP001362999">
    <property type="component" value="Unassembled WGS sequence"/>
</dbReference>
<evidence type="ECO:0000256" key="2">
    <source>
        <dbReference type="ARBA" id="ARBA00023186"/>
    </source>
</evidence>
<dbReference type="InterPro" id="IPR037124">
    <property type="entry name" value="Chaperonin_GroES_sf"/>
</dbReference>
<dbReference type="SMART" id="SM00883">
    <property type="entry name" value="Cpn10"/>
    <property type="match status" value="1"/>
</dbReference>
<sequence>MAAQATFKSIKSLVPLLDRVLVQRFKAETKTATGIFLPASATSNPLPEATVIAVGPGAPNKEGVVVPTAVKAGDRVLLPGWGGNAIKVGDEEYFLFKDSEIPGQDSRVKSECCGL</sequence>
<proteinExistence type="inferred from homology"/>
<evidence type="ECO:0000256" key="1">
    <source>
        <dbReference type="ARBA" id="ARBA00006975"/>
    </source>
</evidence>
<protein>
    <submittedName>
        <fullName evidence="5">Hsp10-like protein</fullName>
    </submittedName>
</protein>
<dbReference type="GO" id="GO:0005524">
    <property type="term" value="F:ATP binding"/>
    <property type="evidence" value="ECO:0007669"/>
    <property type="project" value="InterPro"/>
</dbReference>
<dbReference type="FunFam" id="2.30.33.40:FF:000002">
    <property type="entry name" value="10 kDa chaperonin, mitochondrial"/>
    <property type="match status" value="1"/>
</dbReference>
<dbReference type="Gene3D" id="2.30.33.40">
    <property type="entry name" value="GroES chaperonin"/>
    <property type="match status" value="1"/>
</dbReference>
<dbReference type="AlphaFoldDB" id="A0AAW0D9N0"/>
<dbReference type="PRINTS" id="PR00297">
    <property type="entry name" value="CHAPERONIN10"/>
</dbReference>
<evidence type="ECO:0000256" key="4">
    <source>
        <dbReference type="RuleBase" id="RU003479"/>
    </source>
</evidence>
<dbReference type="GO" id="GO:0051082">
    <property type="term" value="F:unfolded protein binding"/>
    <property type="evidence" value="ECO:0007669"/>
    <property type="project" value="TreeGrafter"/>
</dbReference>
<dbReference type="Pfam" id="PF00166">
    <property type="entry name" value="Cpn10"/>
    <property type="match status" value="1"/>
</dbReference>
<dbReference type="GO" id="GO:0046872">
    <property type="term" value="F:metal ion binding"/>
    <property type="evidence" value="ECO:0007669"/>
    <property type="project" value="TreeGrafter"/>
</dbReference>
<dbReference type="CDD" id="cd00320">
    <property type="entry name" value="cpn10"/>
    <property type="match status" value="1"/>
</dbReference>
<evidence type="ECO:0000313" key="5">
    <source>
        <dbReference type="EMBL" id="KAK7048059.1"/>
    </source>
</evidence>
<evidence type="ECO:0000313" key="6">
    <source>
        <dbReference type="Proteomes" id="UP001362999"/>
    </source>
</evidence>
<dbReference type="InterPro" id="IPR020818">
    <property type="entry name" value="Chaperonin_GroES"/>
</dbReference>
<dbReference type="EMBL" id="JAWWNJ010000009">
    <property type="protein sequence ID" value="KAK7048059.1"/>
    <property type="molecule type" value="Genomic_DNA"/>
</dbReference>
<dbReference type="PANTHER" id="PTHR10772:SF0">
    <property type="entry name" value="10 KDA HEAT SHOCK PROTEIN, MITOCHONDRIAL"/>
    <property type="match status" value="1"/>
</dbReference>
<keyword evidence="2 4" id="KW-0143">Chaperone</keyword>
<comment type="function">
    <text evidence="3">Eukaryotic CPN10 homolog which is essential for mitochondrial protein biogenesis, together with CPN60. Binds to CPN60 in the presence of Mg-ATP and suppresses the ATPase activity of the latter.</text>
</comment>
<evidence type="ECO:0000256" key="3">
    <source>
        <dbReference type="ARBA" id="ARBA00056825"/>
    </source>
</evidence>
<dbReference type="PANTHER" id="PTHR10772">
    <property type="entry name" value="10 KDA HEAT SHOCK PROTEIN"/>
    <property type="match status" value="1"/>
</dbReference>
<comment type="similarity">
    <text evidence="1 4">Belongs to the GroES chaperonin family.</text>
</comment>
<dbReference type="InterPro" id="IPR011032">
    <property type="entry name" value="GroES-like_sf"/>
</dbReference>
<accession>A0AAW0D9N0</accession>
<name>A0AAW0D9N0_9AGAR</name>
<dbReference type="GO" id="GO:0044183">
    <property type="term" value="F:protein folding chaperone"/>
    <property type="evidence" value="ECO:0007669"/>
    <property type="project" value="InterPro"/>
</dbReference>
<gene>
    <name evidence="5" type="ORF">R3P38DRAFT_2605738</name>
</gene>